<reference evidence="1 2" key="1">
    <citation type="submission" date="2016-12" db="EMBL/GenBank/DDBJ databases">
        <title>The genomes of Aspergillus section Nigri reveals drivers in fungal speciation.</title>
        <authorList>
            <consortium name="DOE Joint Genome Institute"/>
            <person name="Vesth T.C."/>
            <person name="Nybo J."/>
            <person name="Theobald S."/>
            <person name="Brandl J."/>
            <person name="Frisvad J.C."/>
            <person name="Nielsen K.F."/>
            <person name="Lyhne E.K."/>
            <person name="Kogle M.E."/>
            <person name="Kuo A."/>
            <person name="Riley R."/>
            <person name="Clum A."/>
            <person name="Nolan M."/>
            <person name="Lipzen A."/>
            <person name="Salamov A."/>
            <person name="Henrissat B."/>
            <person name="Wiebenga A."/>
            <person name="De Vries R.P."/>
            <person name="Grigoriev I.V."/>
            <person name="Mortensen U.H."/>
            <person name="Andersen M.R."/>
            <person name="Baker S.E."/>
        </authorList>
    </citation>
    <scope>NUCLEOTIDE SEQUENCE [LARGE SCALE GENOMIC DNA]</scope>
    <source>
        <strain evidence="1 2">CBS 115572</strain>
    </source>
</reference>
<dbReference type="Proteomes" id="UP000246702">
    <property type="component" value="Unassembled WGS sequence"/>
</dbReference>
<proteinExistence type="predicted"/>
<dbReference type="AlphaFoldDB" id="A0A317WT90"/>
<comment type="caution">
    <text evidence="1">The sequence shown here is derived from an EMBL/GenBank/DDBJ whole genome shotgun (WGS) entry which is preliminary data.</text>
</comment>
<sequence length="56" mass="6795">MRACFRFFSSPFGSFLFLLFVDSFGFLNRMHHLYCGSWRHWQVVGRKQLQPLYFQG</sequence>
<organism evidence="1 2">
    <name type="scientific">Aspergillus sclerotioniger CBS 115572</name>
    <dbReference type="NCBI Taxonomy" id="1450535"/>
    <lineage>
        <taxon>Eukaryota</taxon>
        <taxon>Fungi</taxon>
        <taxon>Dikarya</taxon>
        <taxon>Ascomycota</taxon>
        <taxon>Pezizomycotina</taxon>
        <taxon>Eurotiomycetes</taxon>
        <taxon>Eurotiomycetidae</taxon>
        <taxon>Eurotiales</taxon>
        <taxon>Aspergillaceae</taxon>
        <taxon>Aspergillus</taxon>
        <taxon>Aspergillus subgen. Circumdati</taxon>
    </lineage>
</organism>
<dbReference type="EMBL" id="MSFK01000011">
    <property type="protein sequence ID" value="PWY89549.1"/>
    <property type="molecule type" value="Genomic_DNA"/>
</dbReference>
<gene>
    <name evidence="1" type="ORF">BO94DRAFT_534321</name>
</gene>
<evidence type="ECO:0000313" key="2">
    <source>
        <dbReference type="Proteomes" id="UP000246702"/>
    </source>
</evidence>
<evidence type="ECO:0000313" key="1">
    <source>
        <dbReference type="EMBL" id="PWY89549.1"/>
    </source>
</evidence>
<protein>
    <submittedName>
        <fullName evidence="1">Uncharacterized protein</fullName>
    </submittedName>
</protein>
<accession>A0A317WT90</accession>
<keyword evidence="2" id="KW-1185">Reference proteome</keyword>
<name>A0A317WT90_9EURO</name>
<dbReference type="RefSeq" id="XP_025468460.1">
    <property type="nucleotide sequence ID" value="XM_025611517.1"/>
</dbReference>
<dbReference type="GeneID" id="37113660"/>